<protein>
    <recommendedName>
        <fullName evidence="1">DSBA-like thioredoxin domain-containing protein</fullName>
    </recommendedName>
</protein>
<dbReference type="Pfam" id="PF01323">
    <property type="entry name" value="DSBA"/>
    <property type="match status" value="1"/>
</dbReference>
<evidence type="ECO:0000259" key="1">
    <source>
        <dbReference type="Pfam" id="PF01323"/>
    </source>
</evidence>
<dbReference type="OrthoDB" id="9799122at2"/>
<dbReference type="RefSeq" id="WP_006879733.1">
    <property type="nucleotide sequence ID" value="NZ_AEVS01000071.1"/>
</dbReference>
<gene>
    <name evidence="2" type="ORF">VIBR0546_14235</name>
</gene>
<dbReference type="PANTHER" id="PTHR13887:SF41">
    <property type="entry name" value="THIOREDOXIN SUPERFAMILY PROTEIN"/>
    <property type="match status" value="1"/>
</dbReference>
<evidence type="ECO:0000313" key="2">
    <source>
        <dbReference type="EMBL" id="EGA65451.1"/>
    </source>
</evidence>
<accession>E8LV66</accession>
<sequence length="220" mass="24758">MNRIRIDIVSDVVCPWCIIGYKRLEHALNNLSDSIEADIYWHPFELNPAMGEEGQNLREHLHEKYGTSEEASISARETLTQLGKEVGFKFNFYDGMRIYNTRKAHQLLMWAQSENKQFELEQALFKAYFSDAMDVSDSQVLLECAASVGLDSEVASNIINDESWAEAVATTEQQWLEAGINAVPAIIIDRKHLISGAQTTELLMSALQQISESAEQANGE</sequence>
<organism evidence="2 3">
    <name type="scientific">Vibrio brasiliensis LMG 20546</name>
    <dbReference type="NCBI Taxonomy" id="945543"/>
    <lineage>
        <taxon>Bacteria</taxon>
        <taxon>Pseudomonadati</taxon>
        <taxon>Pseudomonadota</taxon>
        <taxon>Gammaproteobacteria</taxon>
        <taxon>Vibrionales</taxon>
        <taxon>Vibrionaceae</taxon>
        <taxon>Vibrio</taxon>
        <taxon>Vibrio oreintalis group</taxon>
    </lineage>
</organism>
<dbReference type="GO" id="GO:0016491">
    <property type="term" value="F:oxidoreductase activity"/>
    <property type="evidence" value="ECO:0007669"/>
    <property type="project" value="InterPro"/>
</dbReference>
<dbReference type="PANTHER" id="PTHR13887">
    <property type="entry name" value="GLUTATHIONE S-TRANSFERASE KAPPA"/>
    <property type="match status" value="1"/>
</dbReference>
<dbReference type="Gene3D" id="3.40.30.10">
    <property type="entry name" value="Glutaredoxin"/>
    <property type="match status" value="1"/>
</dbReference>
<feature type="domain" description="DSBA-like thioredoxin" evidence="1">
    <location>
        <begin position="6"/>
        <end position="208"/>
    </location>
</feature>
<keyword evidence="3" id="KW-1185">Reference proteome</keyword>
<dbReference type="STRING" id="945543.VIBR0546_14235"/>
<dbReference type="InterPro" id="IPR036249">
    <property type="entry name" value="Thioredoxin-like_sf"/>
</dbReference>
<dbReference type="AlphaFoldDB" id="E8LV66"/>
<dbReference type="SUPFAM" id="SSF52833">
    <property type="entry name" value="Thioredoxin-like"/>
    <property type="match status" value="1"/>
</dbReference>
<dbReference type="CDD" id="cd03024">
    <property type="entry name" value="DsbA_FrnE"/>
    <property type="match status" value="1"/>
</dbReference>
<dbReference type="Proteomes" id="UP000004371">
    <property type="component" value="Unassembled WGS sequence"/>
</dbReference>
<dbReference type="EMBL" id="AEVS01000071">
    <property type="protein sequence ID" value="EGA65451.1"/>
    <property type="molecule type" value="Genomic_DNA"/>
</dbReference>
<name>E8LV66_9VIBR</name>
<dbReference type="InterPro" id="IPR001853">
    <property type="entry name" value="DSBA-like_thioredoxin_dom"/>
</dbReference>
<reference evidence="2 3" key="1">
    <citation type="journal article" date="2012" name="Int. J. Syst. Evol. Microbiol.">
        <title>Vibrio caribbeanicus sp. nov., isolated from the marine sponge Scleritoderma cyanea.</title>
        <authorList>
            <person name="Hoffmann M."/>
            <person name="Monday S.R."/>
            <person name="Allard M.W."/>
            <person name="Strain E.A."/>
            <person name="Whittaker P."/>
            <person name="Naum M."/>
            <person name="McCarthy P.J."/>
            <person name="Lopez J.V."/>
            <person name="Fischer M."/>
            <person name="Brown E.W."/>
        </authorList>
    </citation>
    <scope>NUCLEOTIDE SEQUENCE [LARGE SCALE GENOMIC DNA]</scope>
    <source>
        <strain evidence="2 3">LMG 20546</strain>
    </source>
</reference>
<comment type="caution">
    <text evidence="2">The sequence shown here is derived from an EMBL/GenBank/DDBJ whole genome shotgun (WGS) entry which is preliminary data.</text>
</comment>
<evidence type="ECO:0000313" key="3">
    <source>
        <dbReference type="Proteomes" id="UP000004371"/>
    </source>
</evidence>
<proteinExistence type="predicted"/>
<dbReference type="eggNOG" id="COG2761">
    <property type="taxonomic scope" value="Bacteria"/>
</dbReference>